<gene>
    <name evidence="2" type="ORF">BOKJ2_LOCUS5865</name>
</gene>
<dbReference type="InterPro" id="IPR005301">
    <property type="entry name" value="MOB_kinase_act_fam"/>
</dbReference>
<keyword evidence="1" id="KW-0862">Zinc</keyword>
<evidence type="ECO:0000256" key="1">
    <source>
        <dbReference type="PIRSR" id="PIRSR605301-1"/>
    </source>
</evidence>
<protein>
    <submittedName>
        <fullName evidence="2">Uncharacterized protein</fullName>
    </submittedName>
</protein>
<evidence type="ECO:0000313" key="2">
    <source>
        <dbReference type="EMBL" id="CAD5214982.1"/>
    </source>
</evidence>
<dbReference type="PANTHER" id="PTHR22599">
    <property type="entry name" value="MPS ONE BINDER KINASE ACTIVATOR-LIKE MOB"/>
    <property type="match status" value="1"/>
</dbReference>
<keyword evidence="3" id="KW-1185">Reference proteome</keyword>
<feature type="binding site" evidence="1">
    <location>
        <position position="171"/>
    </location>
    <ligand>
        <name>Zn(2+)</name>
        <dbReference type="ChEBI" id="CHEBI:29105"/>
    </ligand>
</feature>
<feature type="binding site" evidence="1">
    <location>
        <position position="176"/>
    </location>
    <ligand>
        <name>Zn(2+)</name>
        <dbReference type="ChEBI" id="CHEBI:29105"/>
    </ligand>
</feature>
<dbReference type="EMBL" id="CAJFCW020000003">
    <property type="protein sequence ID" value="CAG9103465.1"/>
    <property type="molecule type" value="Genomic_DNA"/>
</dbReference>
<dbReference type="SUPFAM" id="SSF101152">
    <property type="entry name" value="Mob1/phocein"/>
    <property type="match status" value="1"/>
</dbReference>
<name>A0A811KHP2_9BILA</name>
<keyword evidence="1" id="KW-0479">Metal-binding</keyword>
<organism evidence="2 3">
    <name type="scientific">Bursaphelenchus okinawaensis</name>
    <dbReference type="NCBI Taxonomy" id="465554"/>
    <lineage>
        <taxon>Eukaryota</taxon>
        <taxon>Metazoa</taxon>
        <taxon>Ecdysozoa</taxon>
        <taxon>Nematoda</taxon>
        <taxon>Chromadorea</taxon>
        <taxon>Rhabditida</taxon>
        <taxon>Tylenchina</taxon>
        <taxon>Tylenchomorpha</taxon>
        <taxon>Aphelenchoidea</taxon>
        <taxon>Aphelenchoididae</taxon>
        <taxon>Bursaphelenchus</taxon>
    </lineage>
</organism>
<feature type="binding site" evidence="1">
    <location>
        <position position="94"/>
    </location>
    <ligand>
        <name>Zn(2+)</name>
        <dbReference type="ChEBI" id="CHEBI:29105"/>
    </ligand>
</feature>
<dbReference type="Proteomes" id="UP000614601">
    <property type="component" value="Unassembled WGS sequence"/>
</dbReference>
<dbReference type="Proteomes" id="UP000783686">
    <property type="component" value="Unassembled WGS sequence"/>
</dbReference>
<comment type="caution">
    <text evidence="2">The sequence shown here is derived from an EMBL/GenBank/DDBJ whole genome shotgun (WGS) entry which is preliminary data.</text>
</comment>
<dbReference type="SMART" id="SM01388">
    <property type="entry name" value="Mob1_phocein"/>
    <property type="match status" value="1"/>
</dbReference>
<dbReference type="Pfam" id="PF03637">
    <property type="entry name" value="Mob1_phocein"/>
    <property type="match status" value="1"/>
</dbReference>
<dbReference type="OrthoDB" id="184876at2759"/>
<dbReference type="EMBL" id="CAJFDH010000003">
    <property type="protein sequence ID" value="CAD5214982.1"/>
    <property type="molecule type" value="Genomic_DNA"/>
</dbReference>
<dbReference type="AlphaFoldDB" id="A0A811KHP2"/>
<dbReference type="Gene3D" id="1.20.140.30">
    <property type="entry name" value="MOB kinase activator"/>
    <property type="match status" value="1"/>
</dbReference>
<accession>A0A811KHP2</accession>
<dbReference type="InterPro" id="IPR036703">
    <property type="entry name" value="MOB_kinase_act_sf"/>
</dbReference>
<feature type="binding site" evidence="1">
    <location>
        <position position="99"/>
    </location>
    <ligand>
        <name>Zn(2+)</name>
        <dbReference type="ChEBI" id="CHEBI:29105"/>
    </ligand>
</feature>
<sequence>MAQTSQNSGFRRLTNETGCTREEWYNWPHQNYDQMESTLAVHQYIQQAIRENCKDVDAILTPPKGVDEGVWKYEHLRQFCMELNGLAVLLQDECSQETCVSMNATQSWIFLCASHKNPKECAAIEYTMHTLDGASALLNSNRYFPSRVTLKDASLMKIGSVCRRVYRIFAHAYFEHRKLFDQFEEETYLCKRFTKFVTNYSLMGSEHLLVPIDGAEEQPQA</sequence>
<proteinExistence type="predicted"/>
<reference evidence="2" key="1">
    <citation type="submission" date="2020-09" db="EMBL/GenBank/DDBJ databases">
        <authorList>
            <person name="Kikuchi T."/>
        </authorList>
    </citation>
    <scope>NUCLEOTIDE SEQUENCE</scope>
    <source>
        <strain evidence="2">SH1</strain>
    </source>
</reference>
<evidence type="ECO:0000313" key="3">
    <source>
        <dbReference type="Proteomes" id="UP000614601"/>
    </source>
</evidence>